<feature type="transmembrane region" description="Helical" evidence="7">
    <location>
        <begin position="610"/>
        <end position="634"/>
    </location>
</feature>
<feature type="transmembrane region" description="Helical" evidence="7">
    <location>
        <begin position="640"/>
        <end position="662"/>
    </location>
</feature>
<evidence type="ECO:0000256" key="5">
    <source>
        <dbReference type="ARBA" id="ARBA00022989"/>
    </source>
</evidence>
<feature type="domain" description="SSD" evidence="8">
    <location>
        <begin position="226"/>
        <end position="333"/>
    </location>
</feature>
<feature type="transmembrane region" description="Helical" evidence="7">
    <location>
        <begin position="359"/>
        <end position="385"/>
    </location>
</feature>
<dbReference type="PROSITE" id="PS50156">
    <property type="entry name" value="SSD"/>
    <property type="match status" value="1"/>
</dbReference>
<dbReference type="EMBL" id="BAAAPB010000002">
    <property type="protein sequence ID" value="GAA1966138.1"/>
    <property type="molecule type" value="Genomic_DNA"/>
</dbReference>
<keyword evidence="10" id="KW-1185">Reference proteome</keyword>
<dbReference type="InterPro" id="IPR004869">
    <property type="entry name" value="MMPL_dom"/>
</dbReference>
<keyword evidence="6 7" id="KW-0472">Membrane</keyword>
<reference evidence="10" key="1">
    <citation type="journal article" date="2019" name="Int. J. Syst. Evol. Microbiol.">
        <title>The Global Catalogue of Microorganisms (GCM) 10K type strain sequencing project: providing services to taxonomists for standard genome sequencing and annotation.</title>
        <authorList>
            <consortium name="The Broad Institute Genomics Platform"/>
            <consortium name="The Broad Institute Genome Sequencing Center for Infectious Disease"/>
            <person name="Wu L."/>
            <person name="Ma J."/>
        </authorList>
    </citation>
    <scope>NUCLEOTIDE SEQUENCE [LARGE SCALE GENOMIC DNA]</scope>
    <source>
        <strain evidence="10">JCM 15309</strain>
    </source>
</reference>
<feature type="transmembrane region" description="Helical" evidence="7">
    <location>
        <begin position="12"/>
        <end position="30"/>
    </location>
</feature>
<dbReference type="RefSeq" id="WP_344045695.1">
    <property type="nucleotide sequence ID" value="NZ_BAAAPB010000002.1"/>
</dbReference>
<protein>
    <submittedName>
        <fullName evidence="9">MMPL family transporter</fullName>
    </submittedName>
</protein>
<feature type="transmembrane region" description="Helical" evidence="7">
    <location>
        <begin position="236"/>
        <end position="256"/>
    </location>
</feature>
<evidence type="ECO:0000256" key="6">
    <source>
        <dbReference type="ARBA" id="ARBA00023136"/>
    </source>
</evidence>
<feature type="transmembrane region" description="Helical" evidence="7">
    <location>
        <begin position="683"/>
        <end position="707"/>
    </location>
</feature>
<feature type="transmembrane region" description="Helical" evidence="7">
    <location>
        <begin position="174"/>
        <end position="195"/>
    </location>
</feature>
<proteinExistence type="inferred from homology"/>
<evidence type="ECO:0000256" key="7">
    <source>
        <dbReference type="SAM" id="Phobius"/>
    </source>
</evidence>
<comment type="caution">
    <text evidence="9">The sequence shown here is derived from an EMBL/GenBank/DDBJ whole genome shotgun (WGS) entry which is preliminary data.</text>
</comment>
<accession>A0ABN2RAG1</accession>
<keyword evidence="3" id="KW-1003">Cell membrane</keyword>
<dbReference type="InterPro" id="IPR000731">
    <property type="entry name" value="SSD"/>
</dbReference>
<dbReference type="SUPFAM" id="SSF82866">
    <property type="entry name" value="Multidrug efflux transporter AcrB transmembrane domain"/>
    <property type="match status" value="2"/>
</dbReference>
<feature type="transmembrane region" description="Helical" evidence="7">
    <location>
        <begin position="584"/>
        <end position="603"/>
    </location>
</feature>
<keyword evidence="5 7" id="KW-1133">Transmembrane helix</keyword>
<evidence type="ECO:0000256" key="1">
    <source>
        <dbReference type="ARBA" id="ARBA00004651"/>
    </source>
</evidence>
<evidence type="ECO:0000256" key="3">
    <source>
        <dbReference type="ARBA" id="ARBA00022475"/>
    </source>
</evidence>
<dbReference type="PANTHER" id="PTHR33406:SF6">
    <property type="entry name" value="MEMBRANE PROTEIN YDGH-RELATED"/>
    <property type="match status" value="1"/>
</dbReference>
<keyword evidence="4 7" id="KW-0812">Transmembrane</keyword>
<evidence type="ECO:0000313" key="10">
    <source>
        <dbReference type="Proteomes" id="UP001500571"/>
    </source>
</evidence>
<feature type="transmembrane region" description="Helical" evidence="7">
    <location>
        <begin position="713"/>
        <end position="736"/>
    </location>
</feature>
<feature type="transmembrane region" description="Helical" evidence="7">
    <location>
        <begin position="201"/>
        <end position="224"/>
    </location>
</feature>
<feature type="transmembrane region" description="Helical" evidence="7">
    <location>
        <begin position="312"/>
        <end position="339"/>
    </location>
</feature>
<dbReference type="Proteomes" id="UP001500571">
    <property type="component" value="Unassembled WGS sequence"/>
</dbReference>
<dbReference type="InterPro" id="IPR050545">
    <property type="entry name" value="Mycobact_MmpL"/>
</dbReference>
<comment type="subcellular location">
    <subcellularLocation>
        <location evidence="1">Cell membrane</location>
        <topology evidence="1">Multi-pass membrane protein</topology>
    </subcellularLocation>
</comment>
<name>A0ABN2RAG1_9ACTN</name>
<evidence type="ECO:0000259" key="8">
    <source>
        <dbReference type="PROSITE" id="PS50156"/>
    </source>
</evidence>
<comment type="similarity">
    <text evidence="2">Belongs to the resistance-nodulation-cell division (RND) (TC 2.A.6) family. MmpL subfamily.</text>
</comment>
<evidence type="ECO:0000256" key="2">
    <source>
        <dbReference type="ARBA" id="ARBA00010157"/>
    </source>
</evidence>
<dbReference type="PANTHER" id="PTHR33406">
    <property type="entry name" value="MEMBRANE PROTEIN MJ1562-RELATED"/>
    <property type="match status" value="1"/>
</dbReference>
<dbReference type="Pfam" id="PF03176">
    <property type="entry name" value="MMPL"/>
    <property type="match status" value="2"/>
</dbReference>
<feature type="transmembrane region" description="Helical" evidence="7">
    <location>
        <begin position="419"/>
        <end position="439"/>
    </location>
</feature>
<sequence>MFAALGRLASRRPWYVIAAWIVLTVLVVAFHPKVKSVTDQADFLPSHYESIKAATLTSHAFPSKQEVGATVVFDHEDGSALSAADVAKIREIAKGLTVGSAFSTIEDPIVGKGNEAAIVNIDLADGVTGQKQSDLDQVKGLRDQITSAAQGTGLRTGVTGSLAQSYDQSQSGSAAEAIVGLSTVLLIVVLLSLIFRSGPITALPIFVIGLFFSQVATGLVDFATKWFGLQSDDSTSVIMIVVLFGIGTDYILFFLFRYRERVREGVEHREAVAYAVERAGEAIASAGGAVFVAFMTLVLSSLGMFRSIGPTLAIGVAVTLVGSLTLVPAFVALIGPQVFWPALGWRDVPHSAGGRKRVVSNVVFVVLFVPYVVLSLVIGAVIWLFGWPGRARRNRGTAPVKRQGAGLGRLADAVAARPARYAAVSGAVLVLFSIFALNFQPLFNIDQSSSSQKVESVETQQRMEDKGFSAGATQPTLVLLHSDSGPLTQDQLATFGAKLGSIRGATLASSDPSVPAVVPSPGDPSTAIAQLLLDKDPSSDAAIAAVKDQIRPAVHAAAPEGTEAYVGGLTSVFVDFKAAMNRDYTVVFPVAALITLVILMLVLRSLVAPWYLMISVGLGFTATLGATTLLFQNIKGDEGLLFMLPILIYLFVVALGTDYNILMVTRLREEAREGRDPREAAAWAIRHAGPTVAAAGVILAGTFASLMLAGNSFMLTMGFSVAFGICIAAFVMAMVFTPSLTALIGHAAWWPGHGDEKTREPEAPHQLTGV</sequence>
<organism evidence="9 10">
    <name type="scientific">Nocardioides panacihumi</name>
    <dbReference type="NCBI Taxonomy" id="400774"/>
    <lineage>
        <taxon>Bacteria</taxon>
        <taxon>Bacillati</taxon>
        <taxon>Actinomycetota</taxon>
        <taxon>Actinomycetes</taxon>
        <taxon>Propionibacteriales</taxon>
        <taxon>Nocardioidaceae</taxon>
        <taxon>Nocardioides</taxon>
    </lineage>
</organism>
<dbReference type="Gene3D" id="1.20.1640.10">
    <property type="entry name" value="Multidrug efflux transporter AcrB transmembrane domain"/>
    <property type="match status" value="2"/>
</dbReference>
<evidence type="ECO:0000256" key="4">
    <source>
        <dbReference type="ARBA" id="ARBA00022692"/>
    </source>
</evidence>
<gene>
    <name evidence="9" type="ORF">GCM10009798_28110</name>
</gene>
<evidence type="ECO:0000313" key="9">
    <source>
        <dbReference type="EMBL" id="GAA1966138.1"/>
    </source>
</evidence>